<reference evidence="1 2" key="2">
    <citation type="submission" date="2019-08" db="EMBL/GenBank/DDBJ databases">
        <authorList>
            <person name="Henke P."/>
        </authorList>
    </citation>
    <scope>NUCLEOTIDE SEQUENCE [LARGE SCALE GENOMIC DNA]</scope>
    <source>
        <strain evidence="1">Phe10_nw2017</strain>
    </source>
</reference>
<protein>
    <submittedName>
        <fullName evidence="1">Uncharacterized protein</fullName>
    </submittedName>
</protein>
<evidence type="ECO:0000313" key="1">
    <source>
        <dbReference type="EMBL" id="TWW10736.1"/>
    </source>
</evidence>
<name>A0A5C6M7M8_9PLAN</name>
<accession>A0A5C6M7M8</accession>
<sequence length="1213" mass="127918">MRFSVLLSLSLVFAEACTRNPPELAQSLVINVVSGDQLKGEVGSKFKEPVVLQVMDSGAPLPGMTVYIQNVDWVDGDTNIPTNINITDEEGKITAYGYGGQTANKETKFRGFIKGLEQEVKFSLWTGDPPPANVKEVEKEVPREVSNVKVEKYSITTEHQTGETAGVPFGINISALNKEGLVVPSYVGEKELTFSLKNAGATADDPTVVLGDSDFAPFAPTVIGTVKVVFEDGVARIPTGEGYTIRKIVPGMFIACEEATDRTAGASEPLQMAVGTLNRIQIVSAETKPQGIAYGTKIPGEHFVNQGGFDILVPSDTAEKAQMYPPFAVSAGGSLALQVDGYDVFENRFPDPMPSIWTAHDVGINVGSFPNPPVIPDMIALRGAPTGMNVFLPTTDALGYLKASHSQRMPNGQTQTFLTNTGVIRVTSDKPTTLLVDLYPATGGALPGPSAVPVSSPLAGTAYWIKLRAASSLGVVNPTFTKTANVSFYIANISRSPGWPLVEDLESGQTRLNNKVATLDLQDLFTDGAGAPSYGWRNADVKFVNGEGWLKAFNAPGNADPNLDNRPPANLLFYKAGEKPIIQVQSVVDELNGQLNLDVVRPGPKANIKLGFNDSISPVPASVAADYPNGIDVGTKLRRFPLEVGRGLVLASFGYDAFGNLIGLTRANWEGINGLPNFYLAYFGTPAKINIVTPDELLGVPGVIKITDVDDVNVTATSGQITTLPGLPARFVVTPSASVVAGTKFGLTVTAVDKAGNVSVGYNNNASIKIKVTGNPLVPPVGFFPNAGAQTAYTQWQSTMAVGLNRSLNFINGVASIPSNDANAFQFFYSSEHPIIQVMMADNSITGDSGSLNVIPEALKSVQAFYLSSLTVDDNGTPVTYAKDAVVENVILNAGVALKLDARGFDRYGNSKGSVNVDWTNTMDDNLAGTAAVPVINYNGNDNNFAILNGSNLTVYTTSASGKAYIKMTTSTDVCAAAGSCEGGGPVVGYTGLVDARVGMPTSVRVTQAVAGDVVAGQPFAMKVELLDVNGQLAQNFNQTITIDSVIVSHTPGETSSVFGFAAVEPNGPIALPMTAGVGLLSGFTINNIYDSPKVNVSARLQTGTVLANNFGESPPINVIAGAGDSVRIVNLPQVEGATNLGVKHRPAIFDSANNPLVVYPTTNMNLYAGYFDLYGNWAGDAVVQWSLPNPNCSGISGAYANNFISHFSTPKA</sequence>
<comment type="caution">
    <text evidence="1">The sequence shown here is derived from an EMBL/GenBank/DDBJ whole genome shotgun (WGS) entry which is preliminary data.</text>
</comment>
<dbReference type="Proteomes" id="UP000321083">
    <property type="component" value="Unassembled WGS sequence"/>
</dbReference>
<keyword evidence="2" id="KW-1185">Reference proteome</keyword>
<feature type="non-terminal residue" evidence="1">
    <location>
        <position position="1213"/>
    </location>
</feature>
<dbReference type="EMBL" id="SRHE01000080">
    <property type="protein sequence ID" value="TWW10736.1"/>
    <property type="molecule type" value="Genomic_DNA"/>
</dbReference>
<dbReference type="AlphaFoldDB" id="A0A5C6M7M8"/>
<organism evidence="1 2">
    <name type="scientific">Planctomyces bekefii</name>
    <dbReference type="NCBI Taxonomy" id="1653850"/>
    <lineage>
        <taxon>Bacteria</taxon>
        <taxon>Pseudomonadati</taxon>
        <taxon>Planctomycetota</taxon>
        <taxon>Planctomycetia</taxon>
        <taxon>Planctomycetales</taxon>
        <taxon>Planctomycetaceae</taxon>
        <taxon>Planctomyces</taxon>
    </lineage>
</organism>
<gene>
    <name evidence="1" type="ORF">E3A20_06200</name>
</gene>
<reference evidence="1 2" key="1">
    <citation type="submission" date="2019-08" db="EMBL/GenBank/DDBJ databases">
        <title>100 year-old enigma solved: identification of Planctomyces bekefii, the type genus and species of the phylum Planctomycetes.</title>
        <authorList>
            <person name="Svetlana D.N."/>
            <person name="Overmann J."/>
        </authorList>
    </citation>
    <scope>NUCLEOTIDE SEQUENCE [LARGE SCALE GENOMIC DNA]</scope>
    <source>
        <strain evidence="1">Phe10_nw2017</strain>
    </source>
</reference>
<proteinExistence type="predicted"/>
<evidence type="ECO:0000313" key="2">
    <source>
        <dbReference type="Proteomes" id="UP000321083"/>
    </source>
</evidence>